<dbReference type="EMBL" id="BTSY01000005">
    <property type="protein sequence ID" value="GMT27327.1"/>
    <property type="molecule type" value="Genomic_DNA"/>
</dbReference>
<evidence type="ECO:0000313" key="1">
    <source>
        <dbReference type="EMBL" id="GMT27327.1"/>
    </source>
</evidence>
<evidence type="ECO:0000313" key="2">
    <source>
        <dbReference type="Proteomes" id="UP001432322"/>
    </source>
</evidence>
<comment type="caution">
    <text evidence="1">The sequence shown here is derived from an EMBL/GenBank/DDBJ whole genome shotgun (WGS) entry which is preliminary data.</text>
</comment>
<proteinExistence type="predicted"/>
<keyword evidence="2" id="KW-1185">Reference proteome</keyword>
<reference evidence="1" key="1">
    <citation type="submission" date="2023-10" db="EMBL/GenBank/DDBJ databases">
        <title>Genome assembly of Pristionchus species.</title>
        <authorList>
            <person name="Yoshida K."/>
            <person name="Sommer R.J."/>
        </authorList>
    </citation>
    <scope>NUCLEOTIDE SEQUENCE</scope>
    <source>
        <strain evidence="1">RS5133</strain>
    </source>
</reference>
<accession>A0AAV5WBD9</accession>
<organism evidence="1 2">
    <name type="scientific">Pristionchus fissidentatus</name>
    <dbReference type="NCBI Taxonomy" id="1538716"/>
    <lineage>
        <taxon>Eukaryota</taxon>
        <taxon>Metazoa</taxon>
        <taxon>Ecdysozoa</taxon>
        <taxon>Nematoda</taxon>
        <taxon>Chromadorea</taxon>
        <taxon>Rhabditida</taxon>
        <taxon>Rhabditina</taxon>
        <taxon>Diplogasteromorpha</taxon>
        <taxon>Diplogasteroidea</taxon>
        <taxon>Neodiplogasteridae</taxon>
        <taxon>Pristionchus</taxon>
    </lineage>
</organism>
<gene>
    <name evidence="1" type="ORF">PFISCL1PPCAC_18624</name>
</gene>
<name>A0AAV5WBD9_9BILA</name>
<sequence>MLNGLEMGWIKLDRYLELMRTNIFVTKVIGFKEYWRIKWDLTKYVTNLEYKTEGDLARQDNVVNMHRNDSCTKLISWNELFNNRKLSLIRTGLPIEKEVNSTVYDM</sequence>
<dbReference type="Proteomes" id="UP001432322">
    <property type="component" value="Unassembled WGS sequence"/>
</dbReference>
<feature type="non-terminal residue" evidence="1">
    <location>
        <position position="106"/>
    </location>
</feature>
<dbReference type="AlphaFoldDB" id="A0AAV5WBD9"/>
<protein>
    <submittedName>
        <fullName evidence="1">Uncharacterized protein</fullName>
    </submittedName>
</protein>